<keyword evidence="6" id="KW-0813">Transport</keyword>
<gene>
    <name evidence="21" type="primary">nad2</name>
</gene>
<evidence type="ECO:0000256" key="11">
    <source>
        <dbReference type="ARBA" id="ARBA00022982"/>
    </source>
</evidence>
<keyword evidence="8 19" id="KW-0812">Transmembrane</keyword>
<geneLocation type="mitochondrion" evidence="21"/>
<evidence type="ECO:0000256" key="3">
    <source>
        <dbReference type="ARBA" id="ARBA00007012"/>
    </source>
</evidence>
<evidence type="ECO:0000259" key="20">
    <source>
        <dbReference type="Pfam" id="PF00361"/>
    </source>
</evidence>
<reference evidence="21" key="1">
    <citation type="journal article" date="2018" name="Mol. Phylogenet. Evol.">
        <title>Gene arrangement and sequence of mitochondrial genomes yield insights into the phylogeny and evolution of bees and sphecid wasps (Hymenoptera: Apoidea).</title>
        <authorList>
            <person name="Zheng B.Y."/>
            <person name="Cao L.J."/>
            <person name="Tang P."/>
            <person name="van Achterberg K."/>
            <person name="Hoffmann A.A."/>
            <person name="Chen H.Y."/>
            <person name="Chen X.X."/>
            <person name="Wei S.J."/>
        </authorList>
    </citation>
    <scope>NUCLEOTIDE SEQUENCE</scope>
</reference>
<evidence type="ECO:0000256" key="6">
    <source>
        <dbReference type="ARBA" id="ARBA00022448"/>
    </source>
</evidence>
<evidence type="ECO:0000256" key="13">
    <source>
        <dbReference type="ARBA" id="ARBA00023027"/>
    </source>
</evidence>
<feature type="transmembrane region" description="Helical" evidence="19">
    <location>
        <begin position="174"/>
        <end position="194"/>
    </location>
</feature>
<dbReference type="CTD" id="67122138"/>
<evidence type="ECO:0000313" key="21">
    <source>
        <dbReference type="EMBL" id="ARX96679.1"/>
    </source>
</evidence>
<evidence type="ECO:0000256" key="19">
    <source>
        <dbReference type="SAM" id="Phobius"/>
    </source>
</evidence>
<dbReference type="GeneID" id="88604160"/>
<keyword evidence="7" id="KW-0679">Respiratory chain</keyword>
<comment type="similarity">
    <text evidence="3">Belongs to the complex I subunit 2 family.</text>
</comment>
<dbReference type="GO" id="GO:0008137">
    <property type="term" value="F:NADH dehydrogenase (ubiquinone) activity"/>
    <property type="evidence" value="ECO:0007669"/>
    <property type="project" value="UniProtKB-EC"/>
</dbReference>
<feature type="transmembrane region" description="Helical" evidence="19">
    <location>
        <begin position="316"/>
        <end position="335"/>
    </location>
</feature>
<evidence type="ECO:0000256" key="8">
    <source>
        <dbReference type="ARBA" id="ARBA00022692"/>
    </source>
</evidence>
<dbReference type="InterPro" id="IPR050175">
    <property type="entry name" value="Complex_I_Subunit_2"/>
</dbReference>
<comment type="catalytic activity">
    <reaction evidence="18">
        <text>a ubiquinone + NADH + 5 H(+)(in) = a ubiquinol + NAD(+) + 4 H(+)(out)</text>
        <dbReference type="Rhea" id="RHEA:29091"/>
        <dbReference type="Rhea" id="RHEA-COMP:9565"/>
        <dbReference type="Rhea" id="RHEA-COMP:9566"/>
        <dbReference type="ChEBI" id="CHEBI:15378"/>
        <dbReference type="ChEBI" id="CHEBI:16389"/>
        <dbReference type="ChEBI" id="CHEBI:17976"/>
        <dbReference type="ChEBI" id="CHEBI:57540"/>
        <dbReference type="ChEBI" id="CHEBI:57945"/>
        <dbReference type="EC" id="7.1.1.2"/>
    </reaction>
</comment>
<keyword evidence="10" id="KW-1278">Translocase</keyword>
<dbReference type="PANTHER" id="PTHR46552:SF1">
    <property type="entry name" value="NADH-UBIQUINONE OXIDOREDUCTASE CHAIN 2"/>
    <property type="match status" value="1"/>
</dbReference>
<comment type="function">
    <text evidence="1">Core subunit of the mitochondrial membrane respiratory chain NADH dehydrogenase (Complex I) that is believed to belong to the minimal assembly required for catalysis. Complex I functions in the transfer of electrons from NADH to the respiratory chain. The immediate electron acceptor for the enzyme is believed to be ubiquinone.</text>
</comment>
<keyword evidence="12 19" id="KW-1133">Transmembrane helix</keyword>
<feature type="transmembrane region" description="Helical" evidence="19">
    <location>
        <begin position="7"/>
        <end position="23"/>
    </location>
</feature>
<name>A0A343DRK5_AMPCP</name>
<comment type="subcellular location">
    <subcellularLocation>
        <location evidence="2">Mitochondrion inner membrane</location>
        <topology evidence="2">Multi-pass membrane protein</topology>
    </subcellularLocation>
</comment>
<evidence type="ECO:0000256" key="4">
    <source>
        <dbReference type="ARBA" id="ARBA00012944"/>
    </source>
</evidence>
<evidence type="ECO:0000256" key="12">
    <source>
        <dbReference type="ARBA" id="ARBA00022989"/>
    </source>
</evidence>
<sequence>MNMFMMFCLLPLIVLVSFIGFLLSSFLNLWLFLEISGLLFLVMLMNFSKYNSLKGSVSVIIYYLVQVISSSLLLISVLYVEYLDINSILSILMIFIMLISLLMKLGIFPFHFWVPLIMKNLSWILNYVLMTYMKIIPLIMMMNLRLLLDLMMVLIIMSSMVSVFMSMKQISLKLIYSYSSINHTSWMVMSVLFFKDLFYIYYFIYILILLMLILFMEFYSLEYITDFSYLFMYNLKMYMIYYVNLILGMGGLPLFLGFIMKWMVIYSLISVWGYIFIYFMIFFSVLMIWVYIRMGMYLLYIEMGVIKNLYIYDCSMNWKFMIVVILVMFLSYLLMYL</sequence>
<keyword evidence="16 19" id="KW-0472">Membrane</keyword>
<accession>A0A343DRK5</accession>
<feature type="transmembrane region" description="Helical" evidence="19">
    <location>
        <begin position="29"/>
        <end position="47"/>
    </location>
</feature>
<dbReference type="AlphaFoldDB" id="A0A343DRK5"/>
<evidence type="ECO:0000256" key="17">
    <source>
        <dbReference type="ARBA" id="ARBA00031028"/>
    </source>
</evidence>
<keyword evidence="9" id="KW-0999">Mitochondrion inner membrane</keyword>
<dbReference type="GO" id="GO:0005743">
    <property type="term" value="C:mitochondrial inner membrane"/>
    <property type="evidence" value="ECO:0007669"/>
    <property type="project" value="UniProtKB-SubCell"/>
</dbReference>
<feature type="transmembrane region" description="Helical" evidence="19">
    <location>
        <begin position="146"/>
        <end position="167"/>
    </location>
</feature>
<keyword evidence="14" id="KW-0830">Ubiquinone</keyword>
<proteinExistence type="inferred from homology"/>
<feature type="transmembrane region" description="Helical" evidence="19">
    <location>
        <begin position="200"/>
        <end position="219"/>
    </location>
</feature>
<feature type="transmembrane region" description="Helical" evidence="19">
    <location>
        <begin position="88"/>
        <end position="114"/>
    </location>
</feature>
<dbReference type="EC" id="7.1.1.2" evidence="4"/>
<evidence type="ECO:0000256" key="7">
    <source>
        <dbReference type="ARBA" id="ARBA00022660"/>
    </source>
</evidence>
<dbReference type="PANTHER" id="PTHR46552">
    <property type="entry name" value="NADH-UBIQUINONE OXIDOREDUCTASE CHAIN 2"/>
    <property type="match status" value="1"/>
</dbReference>
<evidence type="ECO:0000256" key="18">
    <source>
        <dbReference type="ARBA" id="ARBA00049551"/>
    </source>
</evidence>
<feature type="domain" description="NADH:quinone oxidoreductase/Mrp antiporter transmembrane" evidence="20">
    <location>
        <begin position="26"/>
        <end position="286"/>
    </location>
</feature>
<evidence type="ECO:0000256" key="16">
    <source>
        <dbReference type="ARBA" id="ARBA00023136"/>
    </source>
</evidence>
<evidence type="ECO:0000256" key="10">
    <source>
        <dbReference type="ARBA" id="ARBA00022967"/>
    </source>
</evidence>
<dbReference type="RefSeq" id="YP_011062591.1">
    <property type="nucleotide sequence ID" value="NC_086970.1"/>
</dbReference>
<feature type="transmembrane region" description="Helical" evidence="19">
    <location>
        <begin position="121"/>
        <end position="140"/>
    </location>
</feature>
<dbReference type="Pfam" id="PF00361">
    <property type="entry name" value="Proton_antipo_M"/>
    <property type="match status" value="1"/>
</dbReference>
<evidence type="ECO:0000256" key="5">
    <source>
        <dbReference type="ARBA" id="ARBA00021008"/>
    </source>
</evidence>
<dbReference type="InterPro" id="IPR001750">
    <property type="entry name" value="ND/Mrp_TM"/>
</dbReference>
<keyword evidence="13" id="KW-0520">NAD</keyword>
<dbReference type="GO" id="GO:0006120">
    <property type="term" value="P:mitochondrial electron transport, NADH to ubiquinone"/>
    <property type="evidence" value="ECO:0007669"/>
    <property type="project" value="TreeGrafter"/>
</dbReference>
<evidence type="ECO:0000256" key="15">
    <source>
        <dbReference type="ARBA" id="ARBA00023128"/>
    </source>
</evidence>
<evidence type="ECO:0000256" key="1">
    <source>
        <dbReference type="ARBA" id="ARBA00003257"/>
    </source>
</evidence>
<keyword evidence="11" id="KW-0249">Electron transport</keyword>
<feature type="transmembrane region" description="Helical" evidence="19">
    <location>
        <begin position="59"/>
        <end position="82"/>
    </location>
</feature>
<protein>
    <recommendedName>
        <fullName evidence="5">NADH-ubiquinone oxidoreductase chain 2</fullName>
        <ecNumber evidence="4">7.1.1.2</ecNumber>
    </recommendedName>
    <alternativeName>
        <fullName evidence="17">NADH dehydrogenase subunit 2</fullName>
    </alternativeName>
</protein>
<evidence type="ECO:0000256" key="14">
    <source>
        <dbReference type="ARBA" id="ARBA00023075"/>
    </source>
</evidence>
<evidence type="ECO:0000256" key="9">
    <source>
        <dbReference type="ARBA" id="ARBA00022792"/>
    </source>
</evidence>
<evidence type="ECO:0000256" key="2">
    <source>
        <dbReference type="ARBA" id="ARBA00004448"/>
    </source>
</evidence>
<feature type="transmembrane region" description="Helical" evidence="19">
    <location>
        <begin position="240"/>
        <end position="265"/>
    </location>
</feature>
<organism evidence="21">
    <name type="scientific">Ampulex compressa</name>
    <name type="common">Emerald cockroach wasp</name>
    <dbReference type="NCBI Taxonomy" id="860918"/>
    <lineage>
        <taxon>Eukaryota</taxon>
        <taxon>Metazoa</taxon>
        <taxon>Ecdysozoa</taxon>
        <taxon>Arthropoda</taxon>
        <taxon>Hexapoda</taxon>
        <taxon>Insecta</taxon>
        <taxon>Pterygota</taxon>
        <taxon>Neoptera</taxon>
        <taxon>Endopterygota</taxon>
        <taxon>Hymenoptera</taxon>
        <taxon>Apocrita</taxon>
        <taxon>Aculeata</taxon>
        <taxon>Apoidea</taxon>
        <taxon>Ampulicidae</taxon>
        <taxon>Ampulicini</taxon>
        <taxon>Ampulex</taxon>
    </lineage>
</organism>
<keyword evidence="15 21" id="KW-0496">Mitochondrion</keyword>
<feature type="transmembrane region" description="Helical" evidence="19">
    <location>
        <begin position="271"/>
        <end position="292"/>
    </location>
</feature>
<dbReference type="EMBL" id="KX494110">
    <property type="protein sequence ID" value="ARX96679.1"/>
    <property type="molecule type" value="Genomic_DNA"/>
</dbReference>